<organism evidence="1 2">
    <name type="scientific">Labedaea rhizosphaerae</name>
    <dbReference type="NCBI Taxonomy" id="598644"/>
    <lineage>
        <taxon>Bacteria</taxon>
        <taxon>Bacillati</taxon>
        <taxon>Actinomycetota</taxon>
        <taxon>Actinomycetes</taxon>
        <taxon>Pseudonocardiales</taxon>
        <taxon>Pseudonocardiaceae</taxon>
        <taxon>Labedaea</taxon>
    </lineage>
</organism>
<gene>
    <name evidence="1" type="ORF">EV186_104127</name>
</gene>
<evidence type="ECO:0000313" key="1">
    <source>
        <dbReference type="EMBL" id="TDP96146.1"/>
    </source>
</evidence>
<dbReference type="EMBL" id="SNXZ01000004">
    <property type="protein sequence ID" value="TDP96146.1"/>
    <property type="molecule type" value="Genomic_DNA"/>
</dbReference>
<dbReference type="Proteomes" id="UP000295444">
    <property type="component" value="Unassembled WGS sequence"/>
</dbReference>
<reference evidence="1 2" key="1">
    <citation type="submission" date="2019-03" db="EMBL/GenBank/DDBJ databases">
        <title>Genomic Encyclopedia of Type Strains, Phase IV (KMG-IV): sequencing the most valuable type-strain genomes for metagenomic binning, comparative biology and taxonomic classification.</title>
        <authorList>
            <person name="Goeker M."/>
        </authorList>
    </citation>
    <scope>NUCLEOTIDE SEQUENCE [LARGE SCALE GENOMIC DNA]</scope>
    <source>
        <strain evidence="1 2">DSM 45361</strain>
    </source>
</reference>
<evidence type="ECO:0000313" key="2">
    <source>
        <dbReference type="Proteomes" id="UP000295444"/>
    </source>
</evidence>
<dbReference type="OrthoDB" id="7849865at2"/>
<proteinExistence type="predicted"/>
<keyword evidence="2" id="KW-1185">Reference proteome</keyword>
<sequence length="231" mass="24845">MAVRGVFAAAERAFGLLTEGRSAWWPLATAPVEVESVPFGALRWRLGEADVLVELTATTPVTTRIRIEQSGGDPVDWDAVLAAFASAAGDPGIHQVFGRLLNNETWVRIGDRASLSGEDAEAVIRAAQAQAYHWYQAGGPEERQRAEWLLAHAYTLAGVAERSAHHAERCWALTERHDLQDFDRAYAYLALSRAAALNGDPAGAESLRAKALAVPIADQADADAFRADASA</sequence>
<dbReference type="RefSeq" id="WP_133851536.1">
    <property type="nucleotide sequence ID" value="NZ_SNXZ01000004.1"/>
</dbReference>
<dbReference type="AlphaFoldDB" id="A0A4R6SAZ6"/>
<protein>
    <submittedName>
        <fullName evidence="1">Uncharacterized protein</fullName>
    </submittedName>
</protein>
<name>A0A4R6SAZ6_LABRH</name>
<comment type="caution">
    <text evidence="1">The sequence shown here is derived from an EMBL/GenBank/DDBJ whole genome shotgun (WGS) entry which is preliminary data.</text>
</comment>
<accession>A0A4R6SAZ6</accession>